<name>A0A3A2ZTT5_9EURO</name>
<dbReference type="EMBL" id="MVGC01000021">
    <property type="protein sequence ID" value="RJE26486.1"/>
    <property type="molecule type" value="Genomic_DNA"/>
</dbReference>
<dbReference type="AlphaFoldDB" id="A0A3A2ZTT5"/>
<organism evidence="1 2">
    <name type="scientific">Aspergillus sclerotialis</name>
    <dbReference type="NCBI Taxonomy" id="2070753"/>
    <lineage>
        <taxon>Eukaryota</taxon>
        <taxon>Fungi</taxon>
        <taxon>Dikarya</taxon>
        <taxon>Ascomycota</taxon>
        <taxon>Pezizomycotina</taxon>
        <taxon>Eurotiomycetes</taxon>
        <taxon>Eurotiomycetidae</taxon>
        <taxon>Eurotiales</taxon>
        <taxon>Aspergillaceae</taxon>
        <taxon>Aspergillus</taxon>
        <taxon>Aspergillus subgen. Polypaecilum</taxon>
    </lineage>
</organism>
<evidence type="ECO:0000313" key="2">
    <source>
        <dbReference type="Proteomes" id="UP000266188"/>
    </source>
</evidence>
<accession>A0A3A2ZTT5</accession>
<protein>
    <submittedName>
        <fullName evidence="1">Uncharacterized protein</fullName>
    </submittedName>
</protein>
<sequence length="91" mass="10251">MQESRPQPRACLVIVPVPRWTPKRRQLFSFLPVGSNKPILLRPKADLVLISAPSQNLVVKVYSFNIIKIVSIESSSSDSDISVQTYVSRQE</sequence>
<evidence type="ECO:0000313" key="1">
    <source>
        <dbReference type="EMBL" id="RJE26486.1"/>
    </source>
</evidence>
<keyword evidence="2" id="KW-1185">Reference proteome</keyword>
<reference evidence="2" key="1">
    <citation type="submission" date="2017-02" db="EMBL/GenBank/DDBJ databases">
        <authorList>
            <person name="Tafer H."/>
            <person name="Lopandic K."/>
        </authorList>
    </citation>
    <scope>NUCLEOTIDE SEQUENCE [LARGE SCALE GENOMIC DNA]</scope>
    <source>
        <strain evidence="2">CBS 366.77</strain>
    </source>
</reference>
<proteinExistence type="predicted"/>
<comment type="caution">
    <text evidence="1">The sequence shown here is derived from an EMBL/GenBank/DDBJ whole genome shotgun (WGS) entry which is preliminary data.</text>
</comment>
<gene>
    <name evidence="1" type="ORF">PHISCL_01196</name>
</gene>
<dbReference type="Proteomes" id="UP000266188">
    <property type="component" value="Unassembled WGS sequence"/>
</dbReference>